<keyword evidence="1" id="KW-1133">Transmembrane helix</keyword>
<protein>
    <submittedName>
        <fullName evidence="2">LTA synthase family protein</fullName>
    </submittedName>
</protein>
<dbReference type="EMBL" id="SJWY01000386">
    <property type="protein sequence ID" value="TDE69181.1"/>
    <property type="molecule type" value="Genomic_DNA"/>
</dbReference>
<accession>A0A4R5G406</accession>
<comment type="caution">
    <text evidence="2">The sequence shown here is derived from an EMBL/GenBank/DDBJ whole genome shotgun (WGS) entry which is preliminary data.</text>
</comment>
<gene>
    <name evidence="2" type="ORF">E0E04_09345</name>
</gene>
<dbReference type="AlphaFoldDB" id="A0A4R5G406"/>
<keyword evidence="1" id="KW-0812">Transmembrane</keyword>
<sequence length="73" mass="8532">MKKMKQIISHVVNTRLGFILTLLAFYWLKTMWAYHVDFSLGLENPYQLLLSIINPIPLGLLLLGLSLYIKRTR</sequence>
<evidence type="ECO:0000313" key="2">
    <source>
        <dbReference type="EMBL" id="TDE69181.1"/>
    </source>
</evidence>
<name>A0A4R5G406_9STRE</name>
<feature type="non-terminal residue" evidence="2">
    <location>
        <position position="73"/>
    </location>
</feature>
<evidence type="ECO:0000313" key="3">
    <source>
        <dbReference type="Proteomes" id="UP000295231"/>
    </source>
</evidence>
<dbReference type="Proteomes" id="UP000295231">
    <property type="component" value="Unassembled WGS sequence"/>
</dbReference>
<keyword evidence="3" id="KW-1185">Reference proteome</keyword>
<feature type="transmembrane region" description="Helical" evidence="1">
    <location>
        <begin position="7"/>
        <end position="28"/>
    </location>
</feature>
<keyword evidence="1" id="KW-0472">Membrane</keyword>
<feature type="transmembrane region" description="Helical" evidence="1">
    <location>
        <begin position="48"/>
        <end position="69"/>
    </location>
</feature>
<evidence type="ECO:0000256" key="1">
    <source>
        <dbReference type="SAM" id="Phobius"/>
    </source>
</evidence>
<organism evidence="2 3">
    <name type="scientific">Streptococcus vicugnae</name>
    <dbReference type="NCBI Taxonomy" id="2740579"/>
    <lineage>
        <taxon>Bacteria</taxon>
        <taxon>Bacillati</taxon>
        <taxon>Bacillota</taxon>
        <taxon>Bacilli</taxon>
        <taxon>Lactobacillales</taxon>
        <taxon>Streptococcaceae</taxon>
        <taxon>Streptococcus</taxon>
    </lineage>
</organism>
<proteinExistence type="predicted"/>
<reference evidence="2 3" key="1">
    <citation type="submission" date="2019-03" db="EMBL/GenBank/DDBJ databases">
        <authorList>
            <person name="Fan P."/>
        </authorList>
    </citation>
    <scope>NUCLEOTIDE SEQUENCE [LARGE SCALE GENOMIC DNA]</scope>
    <source>
        <strain evidence="2 3">KCJ4950</strain>
    </source>
</reference>